<feature type="transmembrane region" description="Helical" evidence="2">
    <location>
        <begin position="30"/>
        <end position="56"/>
    </location>
</feature>
<dbReference type="Proteomes" id="UP000316331">
    <property type="component" value="Unassembled WGS sequence"/>
</dbReference>
<dbReference type="AlphaFoldDB" id="A0A543FF01"/>
<comment type="caution">
    <text evidence="4">The sequence shown here is derived from an EMBL/GenBank/DDBJ whole genome shotgun (WGS) entry which is preliminary data.</text>
</comment>
<reference evidence="4 5" key="1">
    <citation type="submission" date="2019-06" db="EMBL/GenBank/DDBJ databases">
        <title>Sequencing the genomes of 1000 actinobacteria strains.</title>
        <authorList>
            <person name="Klenk H.-P."/>
        </authorList>
    </citation>
    <scope>NUCLEOTIDE SEQUENCE [LARGE SCALE GENOMIC DNA]</scope>
    <source>
        <strain evidence="4 5">DSM 103495</strain>
    </source>
</reference>
<evidence type="ECO:0000313" key="5">
    <source>
        <dbReference type="Proteomes" id="UP000316331"/>
    </source>
</evidence>
<keyword evidence="5" id="KW-1185">Reference proteome</keyword>
<dbReference type="RefSeq" id="WP_141810256.1">
    <property type="nucleotide sequence ID" value="NZ_VFPG01000001.1"/>
</dbReference>
<keyword evidence="2" id="KW-0812">Transmembrane</keyword>
<dbReference type="InterPro" id="IPR025637">
    <property type="entry name" value="DUF4333"/>
</dbReference>
<evidence type="ECO:0000259" key="3">
    <source>
        <dbReference type="Pfam" id="PF14230"/>
    </source>
</evidence>
<name>A0A543FF01_9NOCA</name>
<evidence type="ECO:0000256" key="2">
    <source>
        <dbReference type="SAM" id="Phobius"/>
    </source>
</evidence>
<evidence type="ECO:0000313" key="4">
    <source>
        <dbReference type="EMBL" id="TQM32334.1"/>
    </source>
</evidence>
<dbReference type="Pfam" id="PF14230">
    <property type="entry name" value="DUF4333"/>
    <property type="match status" value="1"/>
</dbReference>
<dbReference type="EMBL" id="VFPG01000001">
    <property type="protein sequence ID" value="TQM32334.1"/>
    <property type="molecule type" value="Genomic_DNA"/>
</dbReference>
<feature type="domain" description="DUF4333" evidence="3">
    <location>
        <begin position="93"/>
        <end position="158"/>
    </location>
</feature>
<gene>
    <name evidence="4" type="ORF">FB390_4013</name>
</gene>
<sequence>MTAPTRPPRASQPYPVAEHPDTGEFTDSGWLPVLVAALIGAVAIAIAGVIAGLVVVNIRESAVADNPVRTPAASAPMAQSPAPVAPVRAVDPAPQLLDQVDLQRGVQLVLIDSYGMDDVRDVRCPAGQTVTVDASFDCLVKIGSTQKSVSVTITDTDGTYEVGRPH</sequence>
<dbReference type="OrthoDB" id="3625154at2"/>
<keyword evidence="2" id="KW-0472">Membrane</keyword>
<keyword evidence="2" id="KW-1133">Transmembrane helix</keyword>
<protein>
    <submittedName>
        <fullName evidence="4">Uncharacterized protein DUF4333</fullName>
    </submittedName>
</protein>
<accession>A0A543FF01</accession>
<evidence type="ECO:0000256" key="1">
    <source>
        <dbReference type="SAM" id="MobiDB-lite"/>
    </source>
</evidence>
<feature type="region of interest" description="Disordered" evidence="1">
    <location>
        <begin position="1"/>
        <end position="21"/>
    </location>
</feature>
<proteinExistence type="predicted"/>
<organism evidence="4 5">
    <name type="scientific">Nocardia bhagyanarayanae</name>
    <dbReference type="NCBI Taxonomy" id="1215925"/>
    <lineage>
        <taxon>Bacteria</taxon>
        <taxon>Bacillati</taxon>
        <taxon>Actinomycetota</taxon>
        <taxon>Actinomycetes</taxon>
        <taxon>Mycobacteriales</taxon>
        <taxon>Nocardiaceae</taxon>
        <taxon>Nocardia</taxon>
    </lineage>
</organism>